<feature type="region of interest" description="Disordered" evidence="6">
    <location>
        <begin position="104"/>
        <end position="213"/>
    </location>
</feature>
<protein>
    <recommendedName>
        <fullName evidence="7">PARP-type domain-containing protein</fullName>
    </recommendedName>
</protein>
<feature type="region of interest" description="Disordered" evidence="6">
    <location>
        <begin position="694"/>
        <end position="845"/>
    </location>
</feature>
<dbReference type="GO" id="GO:0005739">
    <property type="term" value="C:mitochondrion"/>
    <property type="evidence" value="ECO:0007669"/>
    <property type="project" value="TreeGrafter"/>
</dbReference>
<dbReference type="InterPro" id="IPR036957">
    <property type="entry name" value="Znf_PARP_sf"/>
</dbReference>
<comment type="subcellular location">
    <subcellularLocation>
        <location evidence="1">Nucleus</location>
    </subcellularLocation>
</comment>
<dbReference type="GO" id="GO:0003677">
    <property type="term" value="F:DNA binding"/>
    <property type="evidence" value="ECO:0007669"/>
    <property type="project" value="InterPro"/>
</dbReference>
<dbReference type="PANTHER" id="PTHR11264:SF0">
    <property type="entry name" value="URACIL-DNA GLYCOSYLASE"/>
    <property type="match status" value="1"/>
</dbReference>
<evidence type="ECO:0000256" key="4">
    <source>
        <dbReference type="ARBA" id="ARBA00022833"/>
    </source>
</evidence>
<dbReference type="Pfam" id="PF10283">
    <property type="entry name" value="zf-CCHH"/>
    <property type="match status" value="1"/>
</dbReference>
<proteinExistence type="predicted"/>
<feature type="region of interest" description="Disordered" evidence="6">
    <location>
        <begin position="558"/>
        <end position="594"/>
    </location>
</feature>
<feature type="region of interest" description="Disordered" evidence="6">
    <location>
        <begin position="467"/>
        <end position="530"/>
    </location>
</feature>
<dbReference type="GO" id="GO:0004844">
    <property type="term" value="F:uracil DNA N-glycosylase activity"/>
    <property type="evidence" value="ECO:0007669"/>
    <property type="project" value="InterPro"/>
</dbReference>
<dbReference type="Proteomes" id="UP000695562">
    <property type="component" value="Unassembled WGS sequence"/>
</dbReference>
<feature type="domain" description="PARP-type" evidence="7">
    <location>
        <begin position="6"/>
        <end position="100"/>
    </location>
</feature>
<dbReference type="GO" id="GO:0008270">
    <property type="term" value="F:zinc ion binding"/>
    <property type="evidence" value="ECO:0007669"/>
    <property type="project" value="UniProtKB-KW"/>
</dbReference>
<keyword evidence="5" id="KW-0539">Nucleus</keyword>
<gene>
    <name evidence="8" type="ORF">CYY_006892</name>
</gene>
<dbReference type="InterPro" id="IPR019406">
    <property type="entry name" value="APLF_PBZ"/>
</dbReference>
<evidence type="ECO:0000313" key="9">
    <source>
        <dbReference type="Proteomes" id="UP000695562"/>
    </source>
</evidence>
<keyword evidence="2" id="KW-0479">Metal-binding</keyword>
<accession>A0A8J4PPE2</accession>
<evidence type="ECO:0000256" key="2">
    <source>
        <dbReference type="ARBA" id="ARBA00022723"/>
    </source>
</evidence>
<dbReference type="CDD" id="cd22671">
    <property type="entry name" value="FHA_APTX-like"/>
    <property type="match status" value="1"/>
</dbReference>
<dbReference type="SUPFAM" id="SSF49879">
    <property type="entry name" value="SMAD/FHA domain"/>
    <property type="match status" value="1"/>
</dbReference>
<keyword evidence="4" id="KW-0862">Zinc</keyword>
<name>A0A8J4PPE2_9MYCE</name>
<feature type="compositionally biased region" description="Basic and acidic residues" evidence="6">
    <location>
        <begin position="750"/>
        <end position="761"/>
    </location>
</feature>
<feature type="compositionally biased region" description="Acidic residues" evidence="6">
    <location>
        <begin position="781"/>
        <end position="808"/>
    </location>
</feature>
<dbReference type="InterPro" id="IPR002043">
    <property type="entry name" value="UDG_fam1"/>
</dbReference>
<feature type="compositionally biased region" description="Low complexity" evidence="6">
    <location>
        <begin position="711"/>
        <end position="746"/>
    </location>
</feature>
<dbReference type="PROSITE" id="PS50064">
    <property type="entry name" value="ZF_PARP_2"/>
    <property type="match status" value="1"/>
</dbReference>
<dbReference type="SUPFAM" id="SSF57716">
    <property type="entry name" value="Glucocorticoid receptor-like (DNA-binding domain)"/>
    <property type="match status" value="1"/>
</dbReference>
<feature type="compositionally biased region" description="Low complexity" evidence="6">
    <location>
        <begin position="185"/>
        <end position="213"/>
    </location>
</feature>
<sequence>MSHNTYKIEYAATARSLCKASKCKKGIEKGELRIGKVYPSDRFEPDGVATDWFHAKCLFESQKKARKTTKKIEDIDDLAGYDDIKPSDQKLIYGLFEEQRKFFLGKPQSKSKPKKKDTSSKASSTWIVKDEDNDDGDDDDNNKSHDKSRDEDEDDEDDILNAPDLMPTKSKQTNSHSSPHKVQHNSNSNNNNNNNNNSTKKPQPKSKQQSLQSLIPKHWSSLEEIIVSQDSYKDFIGETKKSNYLPSNNQIFEALGAIGKPEKCTVVFLGQAPFNKSEWASGFSYCDNSASNWRLNNIRGSTRNLVKAALLDKGYINKQDDIENIQEVLKEIDLPSNSVKEWFVSTAKQGVLWLNMSLTANSQDEGHHERAKHESFWLPVVSEIIRTIFYAKVESTKQDGIVFVLLGKHFSEFKKVIQNLHSDIMGAVPIQIIEGVSPVLETFLNSNYFKSINKDLQDLNSTVIDWWRPKPDDDYEEEEEEEEDEENEVDDHQPSEEVEEKAQVKSKVHSPDINNSNSSKNKLGIHPSESIMPSEASTNVFDINSVLKLKTAAAPIVPSTSASISPPSTPTKSNNSQSLPASSPSPSTPSSKPICDLIMEDGSILQLEEGKEVTLGRNLLPAECKDKAVSRNQAKVTFKKALGIYCVELTPLGQNPMTQTIDNEPTNLQINVPVFLEDGETFYLVSTKYPMKIRFPKGVPGARKDSPSTLSKPPSQSPAKSTPTTTTTTTASSQSSQSSSSSNANKNNKRKNDSDNEEKTPKKPQAPKKKKAPSKKKNDEPYDMDEDYDDSDDDYVPPDDFDNDDFDDSYTIQTRSSDKPMCKYGSGCYRKNPEHLKEFRHPKKK</sequence>
<evidence type="ECO:0000256" key="6">
    <source>
        <dbReference type="SAM" id="MobiDB-lite"/>
    </source>
</evidence>
<dbReference type="InterPro" id="IPR008984">
    <property type="entry name" value="SMAD_FHA_dom_sf"/>
</dbReference>
<evidence type="ECO:0000256" key="5">
    <source>
        <dbReference type="ARBA" id="ARBA00023242"/>
    </source>
</evidence>
<evidence type="ECO:0000313" key="8">
    <source>
        <dbReference type="EMBL" id="KAF2071785.1"/>
    </source>
</evidence>
<feature type="compositionally biased region" description="Acidic residues" evidence="6">
    <location>
        <begin position="131"/>
        <end position="140"/>
    </location>
</feature>
<dbReference type="Gene3D" id="2.60.200.20">
    <property type="match status" value="1"/>
</dbReference>
<dbReference type="GO" id="GO:0005634">
    <property type="term" value="C:nucleus"/>
    <property type="evidence" value="ECO:0007669"/>
    <property type="project" value="UniProtKB-SubCell"/>
</dbReference>
<keyword evidence="9" id="KW-1185">Reference proteome</keyword>
<reference evidence="8" key="1">
    <citation type="submission" date="2020-01" db="EMBL/GenBank/DDBJ databases">
        <title>Development of genomics and gene disruption for Polysphondylium violaceum indicates a role for the polyketide synthase stlB in stalk morphogenesis.</title>
        <authorList>
            <person name="Narita B."/>
            <person name="Kawabe Y."/>
            <person name="Kin K."/>
            <person name="Saito T."/>
            <person name="Gibbs R."/>
            <person name="Kuspa A."/>
            <person name="Muzny D."/>
            <person name="Queller D."/>
            <person name="Richards S."/>
            <person name="Strassman J."/>
            <person name="Sucgang R."/>
            <person name="Worley K."/>
            <person name="Schaap P."/>
        </authorList>
    </citation>
    <scope>NUCLEOTIDE SEQUENCE</scope>
    <source>
        <strain evidence="8">QSvi11</strain>
    </source>
</reference>
<dbReference type="Pfam" id="PF00645">
    <property type="entry name" value="zf-PARP"/>
    <property type="match status" value="1"/>
</dbReference>
<dbReference type="AlphaFoldDB" id="A0A8J4PPE2"/>
<dbReference type="OrthoDB" id="21099at2759"/>
<feature type="compositionally biased region" description="Acidic residues" evidence="6">
    <location>
        <begin position="473"/>
        <end position="489"/>
    </location>
</feature>
<dbReference type="InterPro" id="IPR001510">
    <property type="entry name" value="Znf_PARP"/>
</dbReference>
<dbReference type="PANTHER" id="PTHR11264">
    <property type="entry name" value="URACIL-DNA GLYCOSYLASE"/>
    <property type="match status" value="1"/>
</dbReference>
<dbReference type="InterPro" id="IPR036895">
    <property type="entry name" value="Uracil-DNA_glycosylase-like_sf"/>
</dbReference>
<evidence type="ECO:0000256" key="1">
    <source>
        <dbReference type="ARBA" id="ARBA00004123"/>
    </source>
</evidence>
<evidence type="ECO:0000259" key="7">
    <source>
        <dbReference type="PROSITE" id="PS50064"/>
    </source>
</evidence>
<evidence type="ECO:0000256" key="3">
    <source>
        <dbReference type="ARBA" id="ARBA00022771"/>
    </source>
</evidence>
<feature type="compositionally biased region" description="Low complexity" evidence="6">
    <location>
        <begin position="558"/>
        <end position="593"/>
    </location>
</feature>
<dbReference type="EMBL" id="AJWJ01000338">
    <property type="protein sequence ID" value="KAF2071785.1"/>
    <property type="molecule type" value="Genomic_DNA"/>
</dbReference>
<comment type="caution">
    <text evidence="8">The sequence shown here is derived from an EMBL/GenBank/DDBJ whole genome shotgun (WGS) entry which is preliminary data.</text>
</comment>
<feature type="compositionally biased region" description="Basic and acidic residues" evidence="6">
    <location>
        <begin position="141"/>
        <end position="150"/>
    </location>
</feature>
<organism evidence="8 9">
    <name type="scientific">Polysphondylium violaceum</name>
    <dbReference type="NCBI Taxonomy" id="133409"/>
    <lineage>
        <taxon>Eukaryota</taxon>
        <taxon>Amoebozoa</taxon>
        <taxon>Evosea</taxon>
        <taxon>Eumycetozoa</taxon>
        <taxon>Dictyostelia</taxon>
        <taxon>Dictyosteliales</taxon>
        <taxon>Dictyosteliaceae</taxon>
        <taxon>Polysphondylium</taxon>
    </lineage>
</organism>
<dbReference type="Gene3D" id="3.40.470.10">
    <property type="entry name" value="Uracil-DNA glycosylase-like domain"/>
    <property type="match status" value="1"/>
</dbReference>
<keyword evidence="3" id="KW-0863">Zinc-finger</keyword>
<dbReference type="Gene3D" id="3.30.1740.10">
    <property type="entry name" value="Zinc finger, PARP-type"/>
    <property type="match status" value="1"/>
</dbReference>
<feature type="compositionally biased region" description="Basic and acidic residues" evidence="6">
    <location>
        <begin position="490"/>
        <end position="503"/>
    </location>
</feature>
<dbReference type="SUPFAM" id="SSF52141">
    <property type="entry name" value="Uracil-DNA glycosylase-like"/>
    <property type="match status" value="1"/>
</dbReference>
<feature type="compositionally biased region" description="Polar residues" evidence="6">
    <location>
        <begin position="512"/>
        <end position="521"/>
    </location>
</feature>
<dbReference type="SMART" id="SM01336">
    <property type="entry name" value="zf-PARP"/>
    <property type="match status" value="1"/>
</dbReference>
<feature type="compositionally biased region" description="Basic residues" evidence="6">
    <location>
        <begin position="765"/>
        <end position="775"/>
    </location>
</feature>
<dbReference type="GO" id="GO:0097510">
    <property type="term" value="P:base-excision repair, AP site formation via deaminated base removal"/>
    <property type="evidence" value="ECO:0007669"/>
    <property type="project" value="TreeGrafter"/>
</dbReference>